<evidence type="ECO:0000256" key="4">
    <source>
        <dbReference type="ARBA" id="ARBA00023136"/>
    </source>
</evidence>
<keyword evidence="2 5" id="KW-0812">Transmembrane</keyword>
<comment type="subcellular location">
    <subcellularLocation>
        <location evidence="1">Membrane</location>
        <topology evidence="1">Multi-pass membrane protein</topology>
    </subcellularLocation>
</comment>
<name>A0ABU1IGK7_9BURK</name>
<evidence type="ECO:0000256" key="5">
    <source>
        <dbReference type="SAM" id="Phobius"/>
    </source>
</evidence>
<dbReference type="InterPro" id="IPR003825">
    <property type="entry name" value="Colicin-V_CvpA"/>
</dbReference>
<dbReference type="RefSeq" id="WP_309830963.1">
    <property type="nucleotide sequence ID" value="NZ_JAVIZX010000001.1"/>
</dbReference>
<evidence type="ECO:0000256" key="1">
    <source>
        <dbReference type="ARBA" id="ARBA00004141"/>
    </source>
</evidence>
<evidence type="ECO:0000256" key="2">
    <source>
        <dbReference type="ARBA" id="ARBA00022692"/>
    </source>
</evidence>
<dbReference type="PANTHER" id="PTHR36926:SF1">
    <property type="entry name" value="COLICIN V PRODUCTION PROTEIN"/>
    <property type="match status" value="1"/>
</dbReference>
<keyword evidence="4 5" id="KW-0472">Membrane</keyword>
<keyword evidence="7" id="KW-1185">Reference proteome</keyword>
<feature type="transmembrane region" description="Helical" evidence="5">
    <location>
        <begin position="65"/>
        <end position="85"/>
    </location>
</feature>
<comment type="caution">
    <text evidence="6">The sequence shown here is derived from an EMBL/GenBank/DDBJ whole genome shotgun (WGS) entry which is preliminary data.</text>
</comment>
<dbReference type="EMBL" id="JAVIZX010000001">
    <property type="protein sequence ID" value="MDR6215942.1"/>
    <property type="molecule type" value="Genomic_DNA"/>
</dbReference>
<gene>
    <name evidence="6" type="ORF">QE399_003631</name>
</gene>
<proteinExistence type="predicted"/>
<sequence length="162" mass="17707">MAALDWIFIVVLLGSFVVGAWRGLVFELLSLAGWVVAFFAAQWWAADMGRMLPMGEADDALRLAAGFVVVFIAAVFACGFVAWLMKKLIEAVGLRPADRTLGAVFGVLRGVILLLAVGLVAQWTQLQETDWWKESRGAPILQQALKDLKPVIPEGFARHLPS</sequence>
<evidence type="ECO:0000313" key="7">
    <source>
        <dbReference type="Proteomes" id="UP001267710"/>
    </source>
</evidence>
<dbReference type="PANTHER" id="PTHR36926">
    <property type="entry name" value="COLICIN V PRODUCTION PROTEIN"/>
    <property type="match status" value="1"/>
</dbReference>
<dbReference type="Proteomes" id="UP001267710">
    <property type="component" value="Unassembled WGS sequence"/>
</dbReference>
<organism evidence="6 7">
    <name type="scientific">Paracidovorax wautersii</name>
    <dbReference type="NCBI Taxonomy" id="1177982"/>
    <lineage>
        <taxon>Bacteria</taxon>
        <taxon>Pseudomonadati</taxon>
        <taxon>Pseudomonadota</taxon>
        <taxon>Betaproteobacteria</taxon>
        <taxon>Burkholderiales</taxon>
        <taxon>Comamonadaceae</taxon>
        <taxon>Paracidovorax</taxon>
    </lineage>
</organism>
<evidence type="ECO:0000256" key="3">
    <source>
        <dbReference type="ARBA" id="ARBA00022989"/>
    </source>
</evidence>
<feature type="transmembrane region" description="Helical" evidence="5">
    <location>
        <begin position="28"/>
        <end position="45"/>
    </location>
</feature>
<protein>
    <submittedName>
        <fullName evidence="6">Membrane protein required for colicin V production</fullName>
    </submittedName>
</protein>
<dbReference type="InterPro" id="IPR052719">
    <property type="entry name" value="CvpA-like"/>
</dbReference>
<accession>A0ABU1IGK7</accession>
<feature type="transmembrane region" description="Helical" evidence="5">
    <location>
        <begin position="106"/>
        <end position="124"/>
    </location>
</feature>
<evidence type="ECO:0000313" key="6">
    <source>
        <dbReference type="EMBL" id="MDR6215942.1"/>
    </source>
</evidence>
<keyword evidence="3 5" id="KW-1133">Transmembrane helix</keyword>
<reference evidence="6 7" key="1">
    <citation type="submission" date="2023-08" db="EMBL/GenBank/DDBJ databases">
        <title>Functional and genomic diversity of the sorghum phyllosphere microbiome.</title>
        <authorList>
            <person name="Shade A."/>
        </authorList>
    </citation>
    <scope>NUCLEOTIDE SEQUENCE [LARGE SCALE GENOMIC DNA]</scope>
    <source>
        <strain evidence="6 7">SORGH_AS_0335</strain>
    </source>
</reference>
<feature type="transmembrane region" description="Helical" evidence="5">
    <location>
        <begin position="6"/>
        <end position="21"/>
    </location>
</feature>
<dbReference type="Pfam" id="PF02674">
    <property type="entry name" value="Colicin_V"/>
    <property type="match status" value="1"/>
</dbReference>